<gene>
    <name evidence="1" type="ORF">METZ01_LOCUS125001</name>
</gene>
<evidence type="ECO:0000313" key="1">
    <source>
        <dbReference type="EMBL" id="SVA72147.1"/>
    </source>
</evidence>
<proteinExistence type="predicted"/>
<accession>A0A381Y6X6</accession>
<reference evidence="1" key="1">
    <citation type="submission" date="2018-05" db="EMBL/GenBank/DDBJ databases">
        <authorList>
            <person name="Lanie J.A."/>
            <person name="Ng W.-L."/>
            <person name="Kazmierczak K.M."/>
            <person name="Andrzejewski T.M."/>
            <person name="Davidsen T.M."/>
            <person name="Wayne K.J."/>
            <person name="Tettelin H."/>
            <person name="Glass J.I."/>
            <person name="Rusch D."/>
            <person name="Podicherti R."/>
            <person name="Tsui H.-C.T."/>
            <person name="Winkler M.E."/>
        </authorList>
    </citation>
    <scope>NUCLEOTIDE SEQUENCE</scope>
</reference>
<protein>
    <submittedName>
        <fullName evidence="1">Uncharacterized protein</fullName>
    </submittedName>
</protein>
<feature type="non-terminal residue" evidence="1">
    <location>
        <position position="130"/>
    </location>
</feature>
<organism evidence="1">
    <name type="scientific">marine metagenome</name>
    <dbReference type="NCBI Taxonomy" id="408172"/>
    <lineage>
        <taxon>unclassified sequences</taxon>
        <taxon>metagenomes</taxon>
        <taxon>ecological metagenomes</taxon>
    </lineage>
</organism>
<dbReference type="EMBL" id="UINC01017411">
    <property type="protein sequence ID" value="SVA72147.1"/>
    <property type="molecule type" value="Genomic_DNA"/>
</dbReference>
<dbReference type="AlphaFoldDB" id="A0A381Y6X6"/>
<sequence>MASDWLLEAAAQYNEQSLEGRDGYPAHILMPVDTLAQILDWAFQSLPDEILVGMDVNPDLPHSREVEKTYCGVDFESGLFSGQGFVLGEPHLVNRGDSYSVHHVPEEWMDGLFDKERGVRGGRFSHWLHT</sequence>
<name>A0A381Y6X6_9ZZZZ</name>